<protein>
    <submittedName>
        <fullName evidence="1">Uncharacterized protein</fullName>
    </submittedName>
</protein>
<dbReference type="EMBL" id="MN740978">
    <property type="protein sequence ID" value="QHU21099.1"/>
    <property type="molecule type" value="Genomic_DNA"/>
</dbReference>
<organism evidence="1">
    <name type="scientific">viral metagenome</name>
    <dbReference type="NCBI Taxonomy" id="1070528"/>
    <lineage>
        <taxon>unclassified sequences</taxon>
        <taxon>metagenomes</taxon>
        <taxon>organismal metagenomes</taxon>
    </lineage>
</organism>
<proteinExistence type="predicted"/>
<evidence type="ECO:0000313" key="1">
    <source>
        <dbReference type="EMBL" id="QHU21099.1"/>
    </source>
</evidence>
<accession>A0A6C0KU22</accession>
<dbReference type="AlphaFoldDB" id="A0A6C0KU22"/>
<sequence length="301" mass="34081">MPSLNLSIRHLPGNAGNILDAKSLPENTVVLNPSIAPPILYLRTIKHNKNDEQNSAILYNLEKKETYHIDSPWGDLKPNVNLYKGIEDLRITWYKNTLWFAGTCTHCSDDMTSALVIGYFNKNTSKIEKISNVDIGSLPVKNMSLYVFEDKLYMLDIYLKTIYEITEGIDEKTKKFSKFVATKCMPLICGQGISIEGLRGSTAAIHLHGNTFGVIIHDIIFNDQTSLVTRLSYLHLYMEFDAKRGIVTFLSSPFWIANWGIEYCSGFTIHPDKNTVDLYLGVNDQQAISYKTTLHDLRCGK</sequence>
<name>A0A6C0KU22_9ZZZZ</name>
<reference evidence="1" key="1">
    <citation type="journal article" date="2020" name="Nature">
        <title>Giant virus diversity and host interactions through global metagenomics.</title>
        <authorList>
            <person name="Schulz F."/>
            <person name="Roux S."/>
            <person name="Paez-Espino D."/>
            <person name="Jungbluth S."/>
            <person name="Walsh D.A."/>
            <person name="Denef V.J."/>
            <person name="McMahon K.D."/>
            <person name="Konstantinidis K.T."/>
            <person name="Eloe-Fadrosh E.A."/>
            <person name="Kyrpides N.C."/>
            <person name="Woyke T."/>
        </authorList>
    </citation>
    <scope>NUCLEOTIDE SEQUENCE</scope>
    <source>
        <strain evidence="1">GVMAG-S-3300013094-100</strain>
    </source>
</reference>